<comment type="caution">
    <text evidence="1">The sequence shown here is derived from an EMBL/GenBank/DDBJ whole genome shotgun (WGS) entry which is preliminary data.</text>
</comment>
<organism evidence="1 2">
    <name type="scientific">Prosthecobacter fluviatilis</name>
    <dbReference type="NCBI Taxonomy" id="445931"/>
    <lineage>
        <taxon>Bacteria</taxon>
        <taxon>Pseudomonadati</taxon>
        <taxon>Verrucomicrobiota</taxon>
        <taxon>Verrucomicrobiia</taxon>
        <taxon>Verrucomicrobiales</taxon>
        <taxon>Verrucomicrobiaceae</taxon>
        <taxon>Prosthecobacter</taxon>
    </lineage>
</organism>
<keyword evidence="2" id="KW-1185">Reference proteome</keyword>
<proteinExistence type="predicted"/>
<sequence length="464" mass="50230">MCSSTEMPGREAWPVICRSQGAQAGGAVKMRAVMQRLALALVVLAAGLLGLCATPLMAADAGLTATEHYRRQVVGLMEKTWYEYRSQRTEGVGPGWLMAAFDVNRQGQVQNARAAESIGASLALTGLTLRAIRETVLPPMPEEVASALRGEDGGRLQVACVAVVSPINPAMGVRPDGSVVPGLAREGLHLCELKDLPASPGNAAAVKAGAADGKAALPPPRARLVEEESTPRMLYVQQVRDAVDREWQLHARQAGTPPGLVNVVFYLNPKGGVENMRAAAEGRPQPVLTDLALRAIHDADIPPMPPEVASSLRAEEGGRMKLTFGIEARPDTGPLTQMMDEADKELAKRDEKARPQARKVDGSPKGRYTRLVIQAVEKKWHSYLRLRRHEVKEGGLELVFYVNRKGAVESLKVVNDKESTQALTELTLRAVKDAEIPAMPADVIPLLPKEDKGRLKIEFNVLLY</sequence>
<dbReference type="Gene3D" id="3.30.1150.10">
    <property type="match status" value="2"/>
</dbReference>
<evidence type="ECO:0000313" key="2">
    <source>
        <dbReference type="Proteomes" id="UP001596052"/>
    </source>
</evidence>
<name>A0ABW0KXW1_9BACT</name>
<dbReference type="SUPFAM" id="SSF74653">
    <property type="entry name" value="TolA/TonB C-terminal domain"/>
    <property type="match status" value="2"/>
</dbReference>
<evidence type="ECO:0000313" key="1">
    <source>
        <dbReference type="EMBL" id="MFC5457722.1"/>
    </source>
</evidence>
<accession>A0ABW0KXW1</accession>
<dbReference type="EMBL" id="JBHSMQ010000012">
    <property type="protein sequence ID" value="MFC5457722.1"/>
    <property type="molecule type" value="Genomic_DNA"/>
</dbReference>
<dbReference type="RefSeq" id="WP_377171342.1">
    <property type="nucleotide sequence ID" value="NZ_JBHSMQ010000012.1"/>
</dbReference>
<gene>
    <name evidence="1" type="ORF">ACFQDI_22830</name>
</gene>
<evidence type="ECO:0008006" key="3">
    <source>
        <dbReference type="Google" id="ProtNLM"/>
    </source>
</evidence>
<reference evidence="2" key="1">
    <citation type="journal article" date="2019" name="Int. J. Syst. Evol. Microbiol.">
        <title>The Global Catalogue of Microorganisms (GCM) 10K type strain sequencing project: providing services to taxonomists for standard genome sequencing and annotation.</title>
        <authorList>
            <consortium name="The Broad Institute Genomics Platform"/>
            <consortium name="The Broad Institute Genome Sequencing Center for Infectious Disease"/>
            <person name="Wu L."/>
            <person name="Ma J."/>
        </authorList>
    </citation>
    <scope>NUCLEOTIDE SEQUENCE [LARGE SCALE GENOMIC DNA]</scope>
    <source>
        <strain evidence="2">CGMCC 4.1469</strain>
    </source>
</reference>
<dbReference type="Proteomes" id="UP001596052">
    <property type="component" value="Unassembled WGS sequence"/>
</dbReference>
<protein>
    <recommendedName>
        <fullName evidence="3">TonB C-terminal domain-containing protein</fullName>
    </recommendedName>
</protein>